<evidence type="ECO:0000256" key="1">
    <source>
        <dbReference type="ARBA" id="ARBA00005086"/>
    </source>
</evidence>
<proteinExistence type="inferred from homology"/>
<protein>
    <submittedName>
        <fullName evidence="6">3-hydroxyacyl-CoA dehydrogenase NAD-binding domain-containing protein</fullName>
    </submittedName>
</protein>
<dbReference type="InterPro" id="IPR006176">
    <property type="entry name" value="3-OHacyl-CoA_DH_NAD-bd"/>
</dbReference>
<reference evidence="7" key="1">
    <citation type="journal article" date="2019" name="Int. J. Syst. Evol. Microbiol.">
        <title>The Global Catalogue of Microorganisms (GCM) 10K type strain sequencing project: providing services to taxonomists for standard genome sequencing and annotation.</title>
        <authorList>
            <consortium name="The Broad Institute Genomics Platform"/>
            <consortium name="The Broad Institute Genome Sequencing Center for Infectious Disease"/>
            <person name="Wu L."/>
            <person name="Ma J."/>
        </authorList>
    </citation>
    <scope>NUCLEOTIDE SEQUENCE [LARGE SCALE GENOMIC DNA]</scope>
    <source>
        <strain evidence="7">JCM 17688</strain>
    </source>
</reference>
<dbReference type="Proteomes" id="UP001500635">
    <property type="component" value="Unassembled WGS sequence"/>
</dbReference>
<comment type="similarity">
    <text evidence="2">Belongs to the 3-hydroxyacyl-CoA dehydrogenase family.</text>
</comment>
<keyword evidence="3" id="KW-0560">Oxidoreductase</keyword>
<evidence type="ECO:0000313" key="7">
    <source>
        <dbReference type="Proteomes" id="UP001500635"/>
    </source>
</evidence>
<dbReference type="InterPro" id="IPR008927">
    <property type="entry name" value="6-PGluconate_DH-like_C_sf"/>
</dbReference>
<dbReference type="Pfam" id="PF00725">
    <property type="entry name" value="3HCDH"/>
    <property type="match status" value="1"/>
</dbReference>
<feature type="domain" description="3-hydroxyacyl-CoA dehydrogenase NAD binding" evidence="5">
    <location>
        <begin position="54"/>
        <end position="167"/>
    </location>
</feature>
<dbReference type="InterPro" id="IPR036291">
    <property type="entry name" value="NAD(P)-bd_dom_sf"/>
</dbReference>
<dbReference type="InterPro" id="IPR013328">
    <property type="entry name" value="6PGD_dom2"/>
</dbReference>
<dbReference type="EMBL" id="BAABFR010000002">
    <property type="protein sequence ID" value="GAA4383119.1"/>
    <property type="molecule type" value="Genomic_DNA"/>
</dbReference>
<organism evidence="6 7">
    <name type="scientific">Tsukamurella soli</name>
    <dbReference type="NCBI Taxonomy" id="644556"/>
    <lineage>
        <taxon>Bacteria</taxon>
        <taxon>Bacillati</taxon>
        <taxon>Actinomycetota</taxon>
        <taxon>Actinomycetes</taxon>
        <taxon>Mycobacteriales</taxon>
        <taxon>Tsukamurellaceae</taxon>
        <taxon>Tsukamurella</taxon>
    </lineage>
</organism>
<dbReference type="Pfam" id="PF02737">
    <property type="entry name" value="3HCDH_N"/>
    <property type="match status" value="2"/>
</dbReference>
<comment type="pathway">
    <text evidence="1">Lipid metabolism; butanoate metabolism.</text>
</comment>
<sequence length="299" mass="31468">MGGSDMSTAAIVGAGVIGLSWARLFAEAGWQVRVSDPRPDLEEIVDSELAGLPVTAFGDLAEAARGADFVQENGPERPELKKQIFATLAAVTGDGVVLASSSSSLLASSFSEGNPAADRILIGHPFNPPQLIPLVEVVPSAATAPAIVDRAVEVYRSLGRLPIRLKKEIPGFVGNRLQRAFNNQAIYLVQQGVISPGDLDELVKASLGIRWATIGPFESMQLGGGPDGMLHLLQNVGAEMNYSLGEPDPAAYGPVLEAVDTTFGAGPEAYEANVRRRDRRTRAITEALAASDAQAQGQD</sequence>
<dbReference type="PANTHER" id="PTHR48075">
    <property type="entry name" value="3-HYDROXYACYL-COA DEHYDROGENASE FAMILY PROTEIN"/>
    <property type="match status" value="1"/>
</dbReference>
<gene>
    <name evidence="6" type="ORF">GCM10023147_01840</name>
</gene>
<dbReference type="PANTHER" id="PTHR48075:SF1">
    <property type="entry name" value="LAMBDA-CRYSTALLIN HOMOLOG"/>
    <property type="match status" value="1"/>
</dbReference>
<evidence type="ECO:0000313" key="6">
    <source>
        <dbReference type="EMBL" id="GAA4383119.1"/>
    </source>
</evidence>
<evidence type="ECO:0000256" key="2">
    <source>
        <dbReference type="ARBA" id="ARBA00009463"/>
    </source>
</evidence>
<keyword evidence="7" id="KW-1185">Reference proteome</keyword>
<dbReference type="Gene3D" id="1.10.1040.10">
    <property type="entry name" value="N-(1-d-carboxylethyl)-l-norvaline Dehydrogenase, domain 2"/>
    <property type="match status" value="1"/>
</dbReference>
<dbReference type="Gene3D" id="3.40.50.720">
    <property type="entry name" value="NAD(P)-binding Rossmann-like Domain"/>
    <property type="match status" value="1"/>
</dbReference>
<accession>A0ABP8J154</accession>
<comment type="caution">
    <text evidence="6">The sequence shown here is derived from an EMBL/GenBank/DDBJ whole genome shotgun (WGS) entry which is preliminary data.</text>
</comment>
<dbReference type="InterPro" id="IPR006108">
    <property type="entry name" value="3HC_DH_C"/>
</dbReference>
<evidence type="ECO:0000259" key="5">
    <source>
        <dbReference type="Pfam" id="PF02737"/>
    </source>
</evidence>
<evidence type="ECO:0000256" key="3">
    <source>
        <dbReference type="ARBA" id="ARBA00023002"/>
    </source>
</evidence>
<dbReference type="SUPFAM" id="SSF51735">
    <property type="entry name" value="NAD(P)-binding Rossmann-fold domains"/>
    <property type="match status" value="1"/>
</dbReference>
<feature type="domain" description="3-hydroxyacyl-CoA dehydrogenase C-terminal" evidence="4">
    <location>
        <begin position="171"/>
        <end position="238"/>
    </location>
</feature>
<evidence type="ECO:0000259" key="4">
    <source>
        <dbReference type="Pfam" id="PF00725"/>
    </source>
</evidence>
<dbReference type="SUPFAM" id="SSF48179">
    <property type="entry name" value="6-phosphogluconate dehydrogenase C-terminal domain-like"/>
    <property type="match status" value="1"/>
</dbReference>
<name>A0ABP8J154_9ACTN</name>
<feature type="domain" description="3-hydroxyacyl-CoA dehydrogenase NAD binding" evidence="5">
    <location>
        <begin position="9"/>
        <end position="41"/>
    </location>
</feature>